<reference evidence="11" key="1">
    <citation type="journal article" date="2019" name="Int. J. Syst. Evol. Microbiol.">
        <title>The Global Catalogue of Microorganisms (GCM) 10K type strain sequencing project: providing services to taxonomists for standard genome sequencing and annotation.</title>
        <authorList>
            <consortium name="The Broad Institute Genomics Platform"/>
            <consortium name="The Broad Institute Genome Sequencing Center for Infectious Disease"/>
            <person name="Wu L."/>
            <person name="Ma J."/>
        </authorList>
    </citation>
    <scope>NUCLEOTIDE SEQUENCE [LARGE SCALE GENOMIC DNA]</scope>
    <source>
        <strain evidence="11">CGMCC 1.7003</strain>
    </source>
</reference>
<evidence type="ECO:0000313" key="11">
    <source>
        <dbReference type="Proteomes" id="UP000659697"/>
    </source>
</evidence>
<dbReference type="SUPFAM" id="SSF56037">
    <property type="entry name" value="PheT/TilS domain"/>
    <property type="match status" value="1"/>
</dbReference>
<evidence type="ECO:0000313" key="10">
    <source>
        <dbReference type="EMBL" id="GHG64558.1"/>
    </source>
</evidence>
<dbReference type="SUPFAM" id="SSF82829">
    <property type="entry name" value="MesJ substrate recognition domain-like"/>
    <property type="match status" value="1"/>
</dbReference>
<evidence type="ECO:0000256" key="7">
    <source>
        <dbReference type="ARBA" id="ARBA00048539"/>
    </source>
</evidence>
<keyword evidence="4 8" id="KW-0819">tRNA processing</keyword>
<organism evidence="10 11">
    <name type="scientific">Alishewanella longhuensis</name>
    <dbReference type="NCBI Taxonomy" id="1091037"/>
    <lineage>
        <taxon>Bacteria</taxon>
        <taxon>Pseudomonadati</taxon>
        <taxon>Pseudomonadota</taxon>
        <taxon>Gammaproteobacteria</taxon>
        <taxon>Alteromonadales</taxon>
        <taxon>Alteromonadaceae</taxon>
        <taxon>Alishewanella</taxon>
    </lineage>
</organism>
<feature type="domain" description="Lysidine-tRNA(Ile) synthetase C-terminal" evidence="9">
    <location>
        <begin position="367"/>
        <end position="435"/>
    </location>
</feature>
<dbReference type="InterPro" id="IPR012796">
    <property type="entry name" value="Lysidine-tRNA-synth_C"/>
</dbReference>
<dbReference type="InterPro" id="IPR012795">
    <property type="entry name" value="tRNA_Ile_lys_synt_N"/>
</dbReference>
<protein>
    <recommendedName>
        <fullName evidence="8">tRNA(Ile)-lysidine synthase</fullName>
        <ecNumber evidence="8">6.3.4.19</ecNumber>
    </recommendedName>
    <alternativeName>
        <fullName evidence="8">tRNA(Ile)-2-lysyl-cytidine synthase</fullName>
    </alternativeName>
    <alternativeName>
        <fullName evidence="8">tRNA(Ile)-lysidine synthetase</fullName>
    </alternativeName>
</protein>
<evidence type="ECO:0000259" key="9">
    <source>
        <dbReference type="SMART" id="SM00977"/>
    </source>
</evidence>
<dbReference type="InterPro" id="IPR011063">
    <property type="entry name" value="TilS/TtcA_N"/>
</dbReference>
<comment type="subcellular location">
    <subcellularLocation>
        <location evidence="1 8">Cytoplasm</location>
    </subcellularLocation>
</comment>
<dbReference type="Gene3D" id="1.20.59.20">
    <property type="match status" value="1"/>
</dbReference>
<evidence type="ECO:0000256" key="4">
    <source>
        <dbReference type="ARBA" id="ARBA00022694"/>
    </source>
</evidence>
<accession>A0ABQ3KW41</accession>
<dbReference type="InterPro" id="IPR015262">
    <property type="entry name" value="tRNA_Ile_lys_synt_subst-bd"/>
</dbReference>
<dbReference type="EC" id="6.3.4.19" evidence="8"/>
<dbReference type="PANTHER" id="PTHR43033">
    <property type="entry name" value="TRNA(ILE)-LYSIDINE SYNTHASE-RELATED"/>
    <property type="match status" value="1"/>
</dbReference>
<dbReference type="InterPro" id="IPR012094">
    <property type="entry name" value="tRNA_Ile_lys_synt"/>
</dbReference>
<keyword evidence="5 8" id="KW-0547">Nucleotide-binding</keyword>
<dbReference type="PANTHER" id="PTHR43033:SF1">
    <property type="entry name" value="TRNA(ILE)-LYSIDINE SYNTHASE-RELATED"/>
    <property type="match status" value="1"/>
</dbReference>
<name>A0ABQ3KW41_9ALTE</name>
<evidence type="ECO:0000256" key="1">
    <source>
        <dbReference type="ARBA" id="ARBA00004496"/>
    </source>
</evidence>
<dbReference type="EMBL" id="BNAO01000002">
    <property type="protein sequence ID" value="GHG64558.1"/>
    <property type="molecule type" value="Genomic_DNA"/>
</dbReference>
<dbReference type="NCBIfam" id="TIGR02433">
    <property type="entry name" value="lysidine_TilS_C"/>
    <property type="match status" value="1"/>
</dbReference>
<dbReference type="Pfam" id="PF11734">
    <property type="entry name" value="TilS_C"/>
    <property type="match status" value="1"/>
</dbReference>
<comment type="domain">
    <text evidence="8">The N-terminal region contains the highly conserved SGGXDS motif, predicted to be a P-loop motif involved in ATP binding.</text>
</comment>
<dbReference type="HAMAP" id="MF_01161">
    <property type="entry name" value="tRNA_Ile_lys_synt"/>
    <property type="match status" value="1"/>
</dbReference>
<keyword evidence="2 8" id="KW-0963">Cytoplasm</keyword>
<comment type="catalytic activity">
    <reaction evidence="7 8">
        <text>cytidine(34) in tRNA(Ile2) + L-lysine + ATP = lysidine(34) in tRNA(Ile2) + AMP + diphosphate + H(+)</text>
        <dbReference type="Rhea" id="RHEA:43744"/>
        <dbReference type="Rhea" id="RHEA-COMP:10625"/>
        <dbReference type="Rhea" id="RHEA-COMP:10670"/>
        <dbReference type="ChEBI" id="CHEBI:15378"/>
        <dbReference type="ChEBI" id="CHEBI:30616"/>
        <dbReference type="ChEBI" id="CHEBI:32551"/>
        <dbReference type="ChEBI" id="CHEBI:33019"/>
        <dbReference type="ChEBI" id="CHEBI:82748"/>
        <dbReference type="ChEBI" id="CHEBI:83665"/>
        <dbReference type="ChEBI" id="CHEBI:456215"/>
        <dbReference type="EC" id="6.3.4.19"/>
    </reaction>
</comment>
<feature type="binding site" evidence="8">
    <location>
        <begin position="31"/>
        <end position="36"/>
    </location>
    <ligand>
        <name>ATP</name>
        <dbReference type="ChEBI" id="CHEBI:30616"/>
    </ligand>
</feature>
<evidence type="ECO:0000256" key="2">
    <source>
        <dbReference type="ARBA" id="ARBA00022490"/>
    </source>
</evidence>
<sequence>MLNLQQHIKAALLQQLQQHPPAELRLVLAYSGGLDSQVLLHLLAPLCQQMAIPFSAVHVHHGLNVKADSWAAFCQEQCQRRQVDFNIRYVQLTKPGNIEQQARTARYEALADFISTSNTLLLTAHHADDQLETVLLALKRGAGVTGLSAMPAVRAFAAGKLVRPLLAISRQQLHDYAHSVQLAWIDDDSNQNIDFDRNFLREQVTPILKQRWPALLQTVSRSLQHLQNTAELADFYTKQALKQCLFNNRLNLQQLHQFHPLQQDLVLRSWLGLAGLNPETQWLTTLKQQVINARQDAMPQLQLGKLQIRRYQHWLYCLAERPEILNDENLKLNVGENLQLANGLGYFTWDKEPTAHSLPVAGSATAFNLAFGLLSSVFKPAGRPGKPLKQWFKLWQVPPWQRTRVPLLFHSGELQLVAGYASVFKSAQATVWLNWQPASDELVYPLNLHD</sequence>
<dbReference type="Pfam" id="PF09179">
    <property type="entry name" value="TilS"/>
    <property type="match status" value="1"/>
</dbReference>
<comment type="caution">
    <text evidence="10">The sequence shown here is derived from an EMBL/GenBank/DDBJ whole genome shotgun (WGS) entry which is preliminary data.</text>
</comment>
<dbReference type="Pfam" id="PF01171">
    <property type="entry name" value="ATP_bind_3"/>
    <property type="match status" value="1"/>
</dbReference>
<keyword evidence="11" id="KW-1185">Reference proteome</keyword>
<dbReference type="InterPro" id="IPR014729">
    <property type="entry name" value="Rossmann-like_a/b/a_fold"/>
</dbReference>
<dbReference type="CDD" id="cd01992">
    <property type="entry name" value="TilS_N"/>
    <property type="match status" value="1"/>
</dbReference>
<dbReference type="SUPFAM" id="SSF52402">
    <property type="entry name" value="Adenine nucleotide alpha hydrolases-like"/>
    <property type="match status" value="1"/>
</dbReference>
<dbReference type="NCBIfam" id="TIGR02432">
    <property type="entry name" value="lysidine_TilS_N"/>
    <property type="match status" value="1"/>
</dbReference>
<evidence type="ECO:0000256" key="6">
    <source>
        <dbReference type="ARBA" id="ARBA00022840"/>
    </source>
</evidence>
<keyword evidence="6 8" id="KW-0067">ATP-binding</keyword>
<evidence type="ECO:0000256" key="3">
    <source>
        <dbReference type="ARBA" id="ARBA00022598"/>
    </source>
</evidence>
<evidence type="ECO:0000256" key="8">
    <source>
        <dbReference type="HAMAP-Rule" id="MF_01161"/>
    </source>
</evidence>
<dbReference type="SMART" id="SM00977">
    <property type="entry name" value="TilS_C"/>
    <property type="match status" value="1"/>
</dbReference>
<dbReference type="Gene3D" id="3.40.50.620">
    <property type="entry name" value="HUPs"/>
    <property type="match status" value="1"/>
</dbReference>
<gene>
    <name evidence="8 10" type="primary">tilS</name>
    <name evidence="10" type="ORF">GCM10010919_11190</name>
</gene>
<comment type="function">
    <text evidence="8">Ligates lysine onto the cytidine present at position 34 of the AUA codon-specific tRNA(Ile) that contains the anticodon CAU, in an ATP-dependent manner. Cytidine is converted to lysidine, thus changing the amino acid specificity of the tRNA from methionine to isoleucine.</text>
</comment>
<proteinExistence type="inferred from homology"/>
<evidence type="ECO:0000256" key="5">
    <source>
        <dbReference type="ARBA" id="ARBA00022741"/>
    </source>
</evidence>
<dbReference type="Proteomes" id="UP000659697">
    <property type="component" value="Unassembled WGS sequence"/>
</dbReference>
<dbReference type="RefSeq" id="WP_189431128.1">
    <property type="nucleotide sequence ID" value="NZ_BNAO01000002.1"/>
</dbReference>
<comment type="similarity">
    <text evidence="8">Belongs to the tRNA(Ile)-lysidine synthase family.</text>
</comment>
<keyword evidence="3 8" id="KW-0436">Ligase</keyword>